<keyword evidence="2" id="KW-0812">Transmembrane</keyword>
<feature type="region of interest" description="Disordered" evidence="1">
    <location>
        <begin position="285"/>
        <end position="333"/>
    </location>
</feature>
<accession>A0AAD1X7D6</accession>
<feature type="compositionally biased region" description="Polar residues" evidence="1">
    <location>
        <begin position="317"/>
        <end position="333"/>
    </location>
</feature>
<dbReference type="PROSITE" id="PS51257">
    <property type="entry name" value="PROKAR_LIPOPROTEIN"/>
    <property type="match status" value="1"/>
</dbReference>
<evidence type="ECO:0000256" key="1">
    <source>
        <dbReference type="SAM" id="MobiDB-lite"/>
    </source>
</evidence>
<reference evidence="3" key="1">
    <citation type="submission" date="2023-07" db="EMBL/GenBank/DDBJ databases">
        <authorList>
            <consortium name="AG Swart"/>
            <person name="Singh M."/>
            <person name="Singh A."/>
            <person name="Seah K."/>
            <person name="Emmerich C."/>
        </authorList>
    </citation>
    <scope>NUCLEOTIDE SEQUENCE</scope>
    <source>
        <strain evidence="3">DP1</strain>
    </source>
</reference>
<evidence type="ECO:0000313" key="4">
    <source>
        <dbReference type="Proteomes" id="UP001295684"/>
    </source>
</evidence>
<dbReference type="Proteomes" id="UP001295684">
    <property type="component" value="Unassembled WGS sequence"/>
</dbReference>
<feature type="transmembrane region" description="Helical" evidence="2">
    <location>
        <begin position="86"/>
        <end position="113"/>
    </location>
</feature>
<dbReference type="EMBL" id="CAMPGE010006965">
    <property type="protein sequence ID" value="CAI2365885.1"/>
    <property type="molecule type" value="Genomic_DNA"/>
</dbReference>
<feature type="transmembrane region" description="Helical" evidence="2">
    <location>
        <begin position="53"/>
        <end position="74"/>
    </location>
</feature>
<feature type="compositionally biased region" description="Basic and acidic residues" evidence="1">
    <location>
        <begin position="285"/>
        <end position="308"/>
    </location>
</feature>
<feature type="transmembrane region" description="Helical" evidence="2">
    <location>
        <begin position="258"/>
        <end position="279"/>
    </location>
</feature>
<comment type="caution">
    <text evidence="3">The sequence shown here is derived from an EMBL/GenBank/DDBJ whole genome shotgun (WGS) entry which is preliminary data.</text>
</comment>
<evidence type="ECO:0000256" key="2">
    <source>
        <dbReference type="SAM" id="Phobius"/>
    </source>
</evidence>
<feature type="transmembrane region" description="Helical" evidence="2">
    <location>
        <begin position="12"/>
        <end position="33"/>
    </location>
</feature>
<gene>
    <name evidence="3" type="ORF">ECRASSUSDP1_LOCUS7158</name>
</gene>
<proteinExistence type="predicted"/>
<keyword evidence="4" id="KW-1185">Reference proteome</keyword>
<evidence type="ECO:0000313" key="3">
    <source>
        <dbReference type="EMBL" id="CAI2365885.1"/>
    </source>
</evidence>
<dbReference type="AlphaFoldDB" id="A0AAD1X7D6"/>
<keyword evidence="2" id="KW-0472">Membrane</keyword>
<keyword evidence="2" id="KW-1133">Transmembrane helix</keyword>
<sequence>MCLFKVKCVKVTLFFVSFLLLAGCVVSIVFGTIAKENAIYGIVGSVIEVDLQMIIFLFCVIIGVILVFVMACAMCTSVKRICFFHYLFAILLTIITLFFIVLGIVLMVIGIGLSDQLEELCSSNNSDSDFQQAMNELYSRSDSFYCTAQCPCYIGSTFYFTGKTVATLNPSDNTNVQDCKAYIEAAYADYNIDFSDLDEIIEYLDYFGEIEKEYKCSGICTLQKVYYFGDSSRGEPPKACKDPINDELLKGEILGMGIGYLVIGVVLFVVLFVQYGLCCREDPDERRKREGNYDESRYEAEKPYKTSRADNYAVPNTMINAPPQQSTYKNPYI</sequence>
<name>A0AAD1X7D6_EUPCR</name>
<organism evidence="3 4">
    <name type="scientific">Euplotes crassus</name>
    <dbReference type="NCBI Taxonomy" id="5936"/>
    <lineage>
        <taxon>Eukaryota</taxon>
        <taxon>Sar</taxon>
        <taxon>Alveolata</taxon>
        <taxon>Ciliophora</taxon>
        <taxon>Intramacronucleata</taxon>
        <taxon>Spirotrichea</taxon>
        <taxon>Hypotrichia</taxon>
        <taxon>Euplotida</taxon>
        <taxon>Euplotidae</taxon>
        <taxon>Moneuplotes</taxon>
    </lineage>
</organism>
<protein>
    <recommendedName>
        <fullName evidence="5">Tetraspanin family protein</fullName>
    </recommendedName>
</protein>
<evidence type="ECO:0008006" key="5">
    <source>
        <dbReference type="Google" id="ProtNLM"/>
    </source>
</evidence>